<evidence type="ECO:0000256" key="1">
    <source>
        <dbReference type="SAM" id="MobiDB-lite"/>
    </source>
</evidence>
<reference evidence="2 3" key="1">
    <citation type="submission" date="2019-02" db="EMBL/GenBank/DDBJ databases">
        <title>Deep-cultivation of Planctomycetes and their phenomic and genomic characterization uncovers novel biology.</title>
        <authorList>
            <person name="Wiegand S."/>
            <person name="Jogler M."/>
            <person name="Boedeker C."/>
            <person name="Pinto D."/>
            <person name="Vollmers J."/>
            <person name="Rivas-Marin E."/>
            <person name="Kohn T."/>
            <person name="Peeters S.H."/>
            <person name="Heuer A."/>
            <person name="Rast P."/>
            <person name="Oberbeckmann S."/>
            <person name="Bunk B."/>
            <person name="Jeske O."/>
            <person name="Meyerdierks A."/>
            <person name="Storesund J.E."/>
            <person name="Kallscheuer N."/>
            <person name="Luecker S."/>
            <person name="Lage O.M."/>
            <person name="Pohl T."/>
            <person name="Merkel B.J."/>
            <person name="Hornburger P."/>
            <person name="Mueller R.-W."/>
            <person name="Bruemmer F."/>
            <person name="Labrenz M."/>
            <person name="Spormann A.M."/>
            <person name="Op den Camp H."/>
            <person name="Overmann J."/>
            <person name="Amann R."/>
            <person name="Jetten M.S.M."/>
            <person name="Mascher T."/>
            <person name="Medema M.H."/>
            <person name="Devos D.P."/>
            <person name="Kaster A.-K."/>
            <person name="Ovreas L."/>
            <person name="Rohde M."/>
            <person name="Galperin M.Y."/>
            <person name="Jogler C."/>
        </authorList>
    </citation>
    <scope>NUCLEOTIDE SEQUENCE [LARGE SCALE GENOMIC DNA]</scope>
    <source>
        <strain evidence="2 3">FF011L</strain>
    </source>
</reference>
<evidence type="ECO:0000313" key="2">
    <source>
        <dbReference type="EMBL" id="QDS96394.1"/>
    </source>
</evidence>
<gene>
    <name evidence="2" type="ORF">FF011L_52040</name>
</gene>
<feature type="region of interest" description="Disordered" evidence="1">
    <location>
        <begin position="1"/>
        <end position="23"/>
    </location>
</feature>
<sequence>MRFISRRFGSGMQRKRETSGPLVPSSLRRLAAGSGKSNGMRFLAMQTNFKSWHHARQAGMGPMLAAKTPTNNSHVPRVGKWSEHESRRDATTCQLHDRLQLRRRRLVRFCRACPFPGKPGDETLSADFCYFKFSNRNDHMSAYCSIDLLTGVPAPWPALVSIRIRIGLSQD</sequence>
<keyword evidence="3" id="KW-1185">Reference proteome</keyword>
<protein>
    <submittedName>
        <fullName evidence="2">Uncharacterized protein</fullName>
    </submittedName>
</protein>
<accession>A0A517MNE8</accession>
<proteinExistence type="predicted"/>
<dbReference type="AlphaFoldDB" id="A0A517MNE8"/>
<dbReference type="KEGG" id="rml:FF011L_52040"/>
<evidence type="ECO:0000313" key="3">
    <source>
        <dbReference type="Proteomes" id="UP000320672"/>
    </source>
</evidence>
<name>A0A517MNE8_9BACT</name>
<dbReference type="EMBL" id="CP036262">
    <property type="protein sequence ID" value="QDS96394.1"/>
    <property type="molecule type" value="Genomic_DNA"/>
</dbReference>
<organism evidence="2 3">
    <name type="scientific">Roseimaritima multifibrata</name>
    <dbReference type="NCBI Taxonomy" id="1930274"/>
    <lineage>
        <taxon>Bacteria</taxon>
        <taxon>Pseudomonadati</taxon>
        <taxon>Planctomycetota</taxon>
        <taxon>Planctomycetia</taxon>
        <taxon>Pirellulales</taxon>
        <taxon>Pirellulaceae</taxon>
        <taxon>Roseimaritima</taxon>
    </lineage>
</organism>
<dbReference type="Proteomes" id="UP000320672">
    <property type="component" value="Chromosome"/>
</dbReference>